<keyword evidence="3" id="KW-1185">Reference proteome</keyword>
<dbReference type="EMBL" id="BMMS01000006">
    <property type="protein sequence ID" value="GGO85243.1"/>
    <property type="molecule type" value="Genomic_DNA"/>
</dbReference>
<evidence type="ECO:0000259" key="1">
    <source>
        <dbReference type="Pfam" id="PF21806"/>
    </source>
</evidence>
<gene>
    <name evidence="2" type="ORF">GCM10012280_18580</name>
</gene>
<accession>A0A917ZLI5</accession>
<dbReference type="AlphaFoldDB" id="A0A917ZLI5"/>
<comment type="caution">
    <text evidence="2">The sequence shown here is derived from an EMBL/GenBank/DDBJ whole genome shotgun (WGS) entry which is preliminary data.</text>
</comment>
<sequence>MGEPNSDPDSFLALFTDFEHTAYRLEVRTSYGVAGEDEPYQRFLAGDDPGVSWLQPWLDVMSEQTGQGKRVERVRVVDDPPSDYLRWELANTPHNLKAGEDIRYLSREKAMELRLPQYDYWVFDSRLLVSLRFDKDDRFLGFESDDDAGAVLLHLQWRDAAWHHALTFEQYING</sequence>
<dbReference type="RefSeq" id="WP_189131059.1">
    <property type="nucleotide sequence ID" value="NZ_BMMS01000006.1"/>
</dbReference>
<name>A0A917ZLI5_9ACTN</name>
<protein>
    <recommendedName>
        <fullName evidence="1">DUF6879 domain-containing protein</fullName>
    </recommendedName>
</protein>
<proteinExistence type="predicted"/>
<reference evidence="2" key="2">
    <citation type="submission" date="2020-09" db="EMBL/GenBank/DDBJ databases">
        <authorList>
            <person name="Sun Q."/>
            <person name="Zhou Y."/>
        </authorList>
    </citation>
    <scope>NUCLEOTIDE SEQUENCE</scope>
    <source>
        <strain evidence="2">CGMCC 4.7201</strain>
    </source>
</reference>
<dbReference type="Pfam" id="PF21806">
    <property type="entry name" value="DUF6879"/>
    <property type="match status" value="1"/>
</dbReference>
<feature type="domain" description="DUF6879" evidence="1">
    <location>
        <begin position="10"/>
        <end position="172"/>
    </location>
</feature>
<evidence type="ECO:0000313" key="2">
    <source>
        <dbReference type="EMBL" id="GGO85243.1"/>
    </source>
</evidence>
<dbReference type="Proteomes" id="UP000641932">
    <property type="component" value="Unassembled WGS sequence"/>
</dbReference>
<evidence type="ECO:0000313" key="3">
    <source>
        <dbReference type="Proteomes" id="UP000641932"/>
    </source>
</evidence>
<reference evidence="2" key="1">
    <citation type="journal article" date="2014" name="Int. J. Syst. Evol. Microbiol.">
        <title>Complete genome sequence of Corynebacterium casei LMG S-19264T (=DSM 44701T), isolated from a smear-ripened cheese.</title>
        <authorList>
            <consortium name="US DOE Joint Genome Institute (JGI-PGF)"/>
            <person name="Walter F."/>
            <person name="Albersmeier A."/>
            <person name="Kalinowski J."/>
            <person name="Ruckert C."/>
        </authorList>
    </citation>
    <scope>NUCLEOTIDE SEQUENCE</scope>
    <source>
        <strain evidence="2">CGMCC 4.7201</strain>
    </source>
</reference>
<organism evidence="2 3">
    <name type="scientific">Wenjunlia tyrosinilytica</name>
    <dbReference type="NCBI Taxonomy" id="1544741"/>
    <lineage>
        <taxon>Bacteria</taxon>
        <taxon>Bacillati</taxon>
        <taxon>Actinomycetota</taxon>
        <taxon>Actinomycetes</taxon>
        <taxon>Kitasatosporales</taxon>
        <taxon>Streptomycetaceae</taxon>
        <taxon>Wenjunlia</taxon>
    </lineage>
</organism>
<dbReference type="InterPro" id="IPR049244">
    <property type="entry name" value="DUF6879"/>
</dbReference>